<dbReference type="RefSeq" id="WP_154864513.1">
    <property type="nucleotide sequence ID" value="NZ_LGLN01000099.1"/>
</dbReference>
<name>A0A0N0GC98_PSESX</name>
<evidence type="ECO:0000313" key="2">
    <source>
        <dbReference type="Proteomes" id="UP000037891"/>
    </source>
</evidence>
<comment type="caution">
    <text evidence="1">The sequence shown here is derived from an EMBL/GenBank/DDBJ whole genome shotgun (WGS) entry which is preliminary data.</text>
</comment>
<proteinExistence type="predicted"/>
<reference evidence="1 2" key="1">
    <citation type="submission" date="2015-07" db="EMBL/GenBank/DDBJ databases">
        <authorList>
            <person name="Noorani M."/>
        </authorList>
    </citation>
    <scope>NUCLEOTIDE SEQUENCE [LARGE SCALE GENOMIC DNA]</scope>
    <source>
        <strain evidence="1 2">0788_9</strain>
    </source>
</reference>
<dbReference type="EMBL" id="LGLN01000099">
    <property type="protein sequence ID" value="KPC23694.1"/>
    <property type="molecule type" value="Genomic_DNA"/>
</dbReference>
<dbReference type="PATRIC" id="fig|81035.3.peg.5672"/>
<gene>
    <name evidence="1" type="ORF">ABJ99_5263</name>
</gene>
<protein>
    <submittedName>
        <fullName evidence="1">Uncharacterized protein</fullName>
    </submittedName>
</protein>
<organism evidence="1 2">
    <name type="scientific">Pseudomonas syringae pv. cilantro</name>
    <dbReference type="NCBI Taxonomy" id="81035"/>
    <lineage>
        <taxon>Bacteria</taxon>
        <taxon>Pseudomonadati</taxon>
        <taxon>Pseudomonadota</taxon>
        <taxon>Gammaproteobacteria</taxon>
        <taxon>Pseudomonadales</taxon>
        <taxon>Pseudomonadaceae</taxon>
        <taxon>Pseudomonas</taxon>
        <taxon>Pseudomonas syringae</taxon>
    </lineage>
</organism>
<evidence type="ECO:0000313" key="1">
    <source>
        <dbReference type="EMBL" id="KPC23694.1"/>
    </source>
</evidence>
<dbReference type="AlphaFoldDB" id="A0A0N0GC98"/>
<reference evidence="1 2" key="2">
    <citation type="submission" date="2015-10" db="EMBL/GenBank/DDBJ databases">
        <title>Comparative genomics and high-throughput reverse genetic screens identify a new phytobacterial MAMP and an Arabidopsis receptor required for immune elicitation.</title>
        <authorList>
            <person name="Mott G.A."/>
            <person name="Thakur S."/>
            <person name="Wang P.W."/>
            <person name="Desveaux D."/>
            <person name="Guttman D.S."/>
        </authorList>
    </citation>
    <scope>NUCLEOTIDE SEQUENCE [LARGE SCALE GENOMIC DNA]</scope>
    <source>
        <strain evidence="1 2">0788_9</strain>
    </source>
</reference>
<accession>A0A0N0GC98</accession>
<dbReference type="Proteomes" id="UP000037891">
    <property type="component" value="Unassembled WGS sequence"/>
</dbReference>
<sequence length="45" mass="5027">MPRGRLCQKTHAYKAWQSYKPGSVSQSLAELASGLTTTLRQFKLS</sequence>